<organism evidence="1 2">
    <name type="scientific">Rhodotorula diobovata</name>
    <dbReference type="NCBI Taxonomy" id="5288"/>
    <lineage>
        <taxon>Eukaryota</taxon>
        <taxon>Fungi</taxon>
        <taxon>Dikarya</taxon>
        <taxon>Basidiomycota</taxon>
        <taxon>Pucciniomycotina</taxon>
        <taxon>Microbotryomycetes</taxon>
        <taxon>Sporidiobolales</taxon>
        <taxon>Sporidiobolaceae</taxon>
        <taxon>Rhodotorula</taxon>
    </lineage>
</organism>
<name>A0A5C5FMW1_9BASI</name>
<dbReference type="Proteomes" id="UP000311382">
    <property type="component" value="Unassembled WGS sequence"/>
</dbReference>
<dbReference type="AlphaFoldDB" id="A0A5C5FMW1"/>
<sequence>MTSRSLRSAQTRERLLLMLSIRARALEIGRKLRQQRAWSLLLRLCSSSYLRWPSRGLHSDALVVGVPYSKALVSSSRAVSPQAYACGEQKPTSVRRKLGSARALEVRIRWALLACWRKCRRPAHRRAVQRVLRVRHRACGGRAKCATHAPGSPRLPRS</sequence>
<proteinExistence type="predicted"/>
<gene>
    <name evidence="1" type="ORF">DMC30DRAFT_71059</name>
</gene>
<protein>
    <submittedName>
        <fullName evidence="1">Uncharacterized protein</fullName>
    </submittedName>
</protein>
<comment type="caution">
    <text evidence="1">The sequence shown here is derived from an EMBL/GenBank/DDBJ whole genome shotgun (WGS) entry which is preliminary data.</text>
</comment>
<accession>A0A5C5FMW1</accession>
<reference evidence="1 2" key="1">
    <citation type="submission" date="2019-03" db="EMBL/GenBank/DDBJ databases">
        <title>Rhodosporidium diobovatum UCD-FST 08-225 genome sequencing, assembly, and annotation.</title>
        <authorList>
            <person name="Fakankun I.U."/>
            <person name="Fristensky B."/>
            <person name="Levin D.B."/>
        </authorList>
    </citation>
    <scope>NUCLEOTIDE SEQUENCE [LARGE SCALE GENOMIC DNA]</scope>
    <source>
        <strain evidence="1 2">UCD-FST 08-225</strain>
    </source>
</reference>
<evidence type="ECO:0000313" key="1">
    <source>
        <dbReference type="EMBL" id="TNY18173.1"/>
    </source>
</evidence>
<evidence type="ECO:0000313" key="2">
    <source>
        <dbReference type="Proteomes" id="UP000311382"/>
    </source>
</evidence>
<dbReference type="EMBL" id="SOZI01000152">
    <property type="protein sequence ID" value="TNY18173.1"/>
    <property type="molecule type" value="Genomic_DNA"/>
</dbReference>
<keyword evidence="2" id="KW-1185">Reference proteome</keyword>